<evidence type="ECO:0000256" key="2">
    <source>
        <dbReference type="ARBA" id="ARBA00023012"/>
    </source>
</evidence>
<dbReference type="Pfam" id="PF00072">
    <property type="entry name" value="Response_reg"/>
    <property type="match status" value="1"/>
</dbReference>
<dbReference type="InterPro" id="IPR001789">
    <property type="entry name" value="Sig_transdc_resp-reg_receiver"/>
</dbReference>
<dbReference type="InterPro" id="IPR050595">
    <property type="entry name" value="Bact_response_regulator"/>
</dbReference>
<dbReference type="Proteomes" id="UP000683559">
    <property type="component" value="Chromosome"/>
</dbReference>
<name>A0ABX8LHE8_9BACT</name>
<dbReference type="SMART" id="SM00448">
    <property type="entry name" value="REC"/>
    <property type="match status" value="1"/>
</dbReference>
<reference evidence="5 6" key="1">
    <citation type="submission" date="2021-06" db="EMBL/GenBank/DDBJ databases">
        <title>Gemonas diversity in paddy soil.</title>
        <authorList>
            <person name="Liu G."/>
        </authorList>
    </citation>
    <scope>NUCLEOTIDE SEQUENCE [LARGE SCALE GENOMIC DNA]</scope>
    <source>
        <strain evidence="5 6">RG2</strain>
    </source>
</reference>
<accession>A0ABX8LHE8</accession>
<feature type="modified residue" description="4-aspartylphosphate" evidence="3">
    <location>
        <position position="55"/>
    </location>
</feature>
<evidence type="ECO:0000313" key="6">
    <source>
        <dbReference type="Proteomes" id="UP000683559"/>
    </source>
</evidence>
<keyword evidence="1 3" id="KW-0597">Phosphoprotein</keyword>
<dbReference type="EMBL" id="CP077683">
    <property type="protein sequence ID" value="QXE90104.1"/>
    <property type="molecule type" value="Genomic_DNA"/>
</dbReference>
<evidence type="ECO:0000259" key="4">
    <source>
        <dbReference type="PROSITE" id="PS50110"/>
    </source>
</evidence>
<keyword evidence="2" id="KW-0902">Two-component regulatory system</keyword>
<dbReference type="RefSeq" id="WP_217286766.1">
    <property type="nucleotide sequence ID" value="NZ_CP077683.1"/>
</dbReference>
<keyword evidence="6" id="KW-1185">Reference proteome</keyword>
<evidence type="ECO:0000313" key="5">
    <source>
        <dbReference type="EMBL" id="QXE90104.1"/>
    </source>
</evidence>
<dbReference type="PROSITE" id="PS50110">
    <property type="entry name" value="RESPONSE_REGULATORY"/>
    <property type="match status" value="1"/>
</dbReference>
<evidence type="ECO:0000256" key="1">
    <source>
        <dbReference type="ARBA" id="ARBA00022553"/>
    </source>
</evidence>
<feature type="domain" description="Response regulatory" evidence="4">
    <location>
        <begin position="5"/>
        <end position="122"/>
    </location>
</feature>
<sequence length="123" mass="13481">MEKRKILVIDDDETITTLLRGVLEWAGYEVRLAGNAAEANRHLWEGVKPDLIILDVMMPFLSGDRVAGIYKSNEATRDIPILYVSGRPEEELKALVESTGASGYLHKPFGTSKVVAAVQALLG</sequence>
<proteinExistence type="predicted"/>
<protein>
    <submittedName>
        <fullName evidence="5">Response regulator</fullName>
    </submittedName>
</protein>
<evidence type="ECO:0000256" key="3">
    <source>
        <dbReference type="PROSITE-ProRule" id="PRU00169"/>
    </source>
</evidence>
<dbReference type="PANTHER" id="PTHR44591:SF14">
    <property type="entry name" value="PROTEIN PILG"/>
    <property type="match status" value="1"/>
</dbReference>
<organism evidence="5 6">
    <name type="scientific">Geomonas subterranea</name>
    <dbReference type="NCBI Taxonomy" id="2847989"/>
    <lineage>
        <taxon>Bacteria</taxon>
        <taxon>Pseudomonadati</taxon>
        <taxon>Thermodesulfobacteriota</taxon>
        <taxon>Desulfuromonadia</taxon>
        <taxon>Geobacterales</taxon>
        <taxon>Geobacteraceae</taxon>
        <taxon>Geomonas</taxon>
    </lineage>
</organism>
<dbReference type="PANTHER" id="PTHR44591">
    <property type="entry name" value="STRESS RESPONSE REGULATOR PROTEIN 1"/>
    <property type="match status" value="1"/>
</dbReference>
<gene>
    <name evidence="5" type="ORF">KP001_17025</name>
</gene>